<evidence type="ECO:0000256" key="15">
    <source>
        <dbReference type="HAMAP-Rule" id="MF_00047"/>
    </source>
</evidence>
<comment type="cofactor">
    <cofactor evidence="1">
        <name>Mn(2+)</name>
        <dbReference type="ChEBI" id="CHEBI:29035"/>
    </cofactor>
</comment>
<dbReference type="InterPro" id="IPR016185">
    <property type="entry name" value="PreATP-grasp_dom_sf"/>
</dbReference>
<comment type="function">
    <text evidence="3 15">Cell wall formation.</text>
</comment>
<evidence type="ECO:0000256" key="6">
    <source>
        <dbReference type="ARBA" id="ARBA00012216"/>
    </source>
</evidence>
<keyword evidence="12 15" id="KW-0573">Peptidoglycan synthesis</keyword>
<dbReference type="InterPro" id="IPR011761">
    <property type="entry name" value="ATP-grasp"/>
</dbReference>
<dbReference type="Gene3D" id="3.30.470.20">
    <property type="entry name" value="ATP-grasp fold, B domain"/>
    <property type="match status" value="1"/>
</dbReference>
<keyword evidence="8 15" id="KW-0436">Ligase</keyword>
<evidence type="ECO:0000256" key="8">
    <source>
        <dbReference type="ARBA" id="ARBA00022598"/>
    </source>
</evidence>
<evidence type="ECO:0000256" key="12">
    <source>
        <dbReference type="ARBA" id="ARBA00022984"/>
    </source>
</evidence>
<dbReference type="SUPFAM" id="SSF52440">
    <property type="entry name" value="PreATP-grasp domain"/>
    <property type="match status" value="1"/>
</dbReference>
<organism evidence="18 19">
    <name type="scientific">Vitreoscilla massiliensis</name>
    <dbReference type="NCBI Taxonomy" id="1689272"/>
    <lineage>
        <taxon>Bacteria</taxon>
        <taxon>Pseudomonadati</taxon>
        <taxon>Pseudomonadota</taxon>
        <taxon>Betaproteobacteria</taxon>
        <taxon>Neisseriales</taxon>
        <taxon>Neisseriaceae</taxon>
        <taxon>Vitreoscilla</taxon>
    </lineage>
</organism>
<dbReference type="InterPro" id="IPR013815">
    <property type="entry name" value="ATP_grasp_subdomain_1"/>
</dbReference>
<dbReference type="PIRSF" id="PIRSF039102">
    <property type="entry name" value="Ddl/VanB"/>
    <property type="match status" value="1"/>
</dbReference>
<evidence type="ECO:0000256" key="4">
    <source>
        <dbReference type="ARBA" id="ARBA00004496"/>
    </source>
</evidence>
<evidence type="ECO:0000256" key="5">
    <source>
        <dbReference type="ARBA" id="ARBA00010871"/>
    </source>
</evidence>
<dbReference type="PANTHER" id="PTHR23132">
    <property type="entry name" value="D-ALANINE--D-ALANINE LIGASE"/>
    <property type="match status" value="1"/>
</dbReference>
<dbReference type="InterPro" id="IPR000291">
    <property type="entry name" value="D-Ala_lig_Van_CS"/>
</dbReference>
<dbReference type="HAMAP" id="MF_00047">
    <property type="entry name" value="Dala_Dala_lig"/>
    <property type="match status" value="1"/>
</dbReference>
<dbReference type="PROSITE" id="PS50975">
    <property type="entry name" value="ATP_GRASP"/>
    <property type="match status" value="1"/>
</dbReference>
<evidence type="ECO:0000259" key="17">
    <source>
        <dbReference type="PROSITE" id="PS50975"/>
    </source>
</evidence>
<keyword evidence="11 15" id="KW-0133">Cell shape</keyword>
<reference evidence="18 19" key="1">
    <citation type="journal article" date="2022" name="Res Sq">
        <title>Evolution of multicellular longitudinally dividing oral cavity symbionts (Neisseriaceae).</title>
        <authorList>
            <person name="Nyongesa S."/>
            <person name="Weber P."/>
            <person name="Bernet E."/>
            <person name="Pullido F."/>
            <person name="Nieckarz M."/>
            <person name="Delaby M."/>
            <person name="Nieves C."/>
            <person name="Viehboeck T."/>
            <person name="Krause N."/>
            <person name="Rivera-Millot A."/>
            <person name="Nakamura A."/>
            <person name="Vischer N."/>
            <person name="VanNieuwenhze M."/>
            <person name="Brun Y."/>
            <person name="Cava F."/>
            <person name="Bulgheresi S."/>
            <person name="Veyrier F."/>
        </authorList>
    </citation>
    <scope>NUCLEOTIDE SEQUENCE [LARGE SCALE GENOMIC DNA]</scope>
    <source>
        <strain evidence="18 19">SN4</strain>
    </source>
</reference>
<gene>
    <name evidence="15" type="primary">ddl</name>
    <name evidence="18" type="ORF">LVJ82_11495</name>
</gene>
<dbReference type="EMBL" id="CP091511">
    <property type="protein sequence ID" value="UOO91259.1"/>
    <property type="molecule type" value="Genomic_DNA"/>
</dbReference>
<dbReference type="GO" id="GO:0016874">
    <property type="term" value="F:ligase activity"/>
    <property type="evidence" value="ECO:0007669"/>
    <property type="project" value="UniProtKB-KW"/>
</dbReference>
<dbReference type="InterPro" id="IPR011127">
    <property type="entry name" value="Dala_Dala_lig_N"/>
</dbReference>
<dbReference type="PROSITE" id="PS00844">
    <property type="entry name" value="DALA_DALA_LIGASE_2"/>
    <property type="match status" value="1"/>
</dbReference>
<evidence type="ECO:0000256" key="2">
    <source>
        <dbReference type="ARBA" id="ARBA00001946"/>
    </source>
</evidence>
<comment type="pathway">
    <text evidence="15">Cell wall biogenesis; peptidoglycan biosynthesis.</text>
</comment>
<name>A0ABY4E719_9NEIS</name>
<evidence type="ECO:0000313" key="19">
    <source>
        <dbReference type="Proteomes" id="UP000832011"/>
    </source>
</evidence>
<keyword evidence="13 15" id="KW-0961">Cell wall biogenesis/degradation</keyword>
<dbReference type="NCBIfam" id="NF002378">
    <property type="entry name" value="PRK01372.1"/>
    <property type="match status" value="1"/>
</dbReference>
<evidence type="ECO:0000313" key="18">
    <source>
        <dbReference type="EMBL" id="UOO91259.1"/>
    </source>
</evidence>
<dbReference type="PROSITE" id="PS00843">
    <property type="entry name" value="DALA_DALA_LIGASE_1"/>
    <property type="match status" value="1"/>
</dbReference>
<evidence type="ECO:0000256" key="9">
    <source>
        <dbReference type="ARBA" id="ARBA00022741"/>
    </source>
</evidence>
<keyword evidence="19" id="KW-1185">Reference proteome</keyword>
<dbReference type="Proteomes" id="UP000832011">
    <property type="component" value="Chromosome"/>
</dbReference>
<dbReference type="PANTHER" id="PTHR23132:SF23">
    <property type="entry name" value="D-ALANINE--D-ALANINE LIGASE B"/>
    <property type="match status" value="1"/>
</dbReference>
<dbReference type="NCBIfam" id="TIGR01205">
    <property type="entry name" value="D_ala_D_alaTIGR"/>
    <property type="match status" value="1"/>
</dbReference>
<keyword evidence="10 16" id="KW-0067">ATP-binding</keyword>
<evidence type="ECO:0000256" key="10">
    <source>
        <dbReference type="ARBA" id="ARBA00022840"/>
    </source>
</evidence>
<dbReference type="EC" id="6.3.2.4" evidence="6 15"/>
<dbReference type="Pfam" id="PF01820">
    <property type="entry name" value="Dala_Dala_lig_N"/>
    <property type="match status" value="1"/>
</dbReference>
<keyword evidence="9 16" id="KW-0547">Nucleotide-binding</keyword>
<proteinExistence type="inferred from homology"/>
<dbReference type="RefSeq" id="WP_058356454.1">
    <property type="nucleotide sequence ID" value="NZ_CABKVG010000009.1"/>
</dbReference>
<evidence type="ECO:0000256" key="3">
    <source>
        <dbReference type="ARBA" id="ARBA00003921"/>
    </source>
</evidence>
<comment type="similarity">
    <text evidence="5 15">Belongs to the D-alanine--D-alanine ligase family.</text>
</comment>
<dbReference type="Gene3D" id="3.30.1490.20">
    <property type="entry name" value="ATP-grasp fold, A domain"/>
    <property type="match status" value="1"/>
</dbReference>
<evidence type="ECO:0000256" key="14">
    <source>
        <dbReference type="ARBA" id="ARBA00047614"/>
    </source>
</evidence>
<evidence type="ECO:0000256" key="13">
    <source>
        <dbReference type="ARBA" id="ARBA00023316"/>
    </source>
</evidence>
<feature type="domain" description="ATP-grasp" evidence="17">
    <location>
        <begin position="103"/>
        <end position="298"/>
    </location>
</feature>
<comment type="catalytic activity">
    <reaction evidence="14 15">
        <text>2 D-alanine + ATP = D-alanyl-D-alanine + ADP + phosphate + H(+)</text>
        <dbReference type="Rhea" id="RHEA:11224"/>
        <dbReference type="ChEBI" id="CHEBI:15378"/>
        <dbReference type="ChEBI" id="CHEBI:30616"/>
        <dbReference type="ChEBI" id="CHEBI:43474"/>
        <dbReference type="ChEBI" id="CHEBI:57416"/>
        <dbReference type="ChEBI" id="CHEBI:57822"/>
        <dbReference type="ChEBI" id="CHEBI:456216"/>
        <dbReference type="EC" id="6.3.2.4"/>
    </reaction>
</comment>
<comment type="subcellular location">
    <subcellularLocation>
        <location evidence="4 15">Cytoplasm</location>
    </subcellularLocation>
</comment>
<evidence type="ECO:0000256" key="1">
    <source>
        <dbReference type="ARBA" id="ARBA00001936"/>
    </source>
</evidence>
<evidence type="ECO:0000256" key="7">
    <source>
        <dbReference type="ARBA" id="ARBA00022490"/>
    </source>
</evidence>
<dbReference type="InterPro" id="IPR011095">
    <property type="entry name" value="Dala_Dala_lig_C"/>
</dbReference>
<protein>
    <recommendedName>
        <fullName evidence="6 15">D-alanine--D-alanine ligase</fullName>
        <ecNumber evidence="6 15">6.3.2.4</ecNumber>
    </recommendedName>
    <alternativeName>
        <fullName evidence="15">D-Ala-D-Ala ligase</fullName>
    </alternativeName>
    <alternativeName>
        <fullName evidence="15">D-alanylalanine synthetase</fullName>
    </alternativeName>
</protein>
<comment type="cofactor">
    <cofactor evidence="2">
        <name>Mg(2+)</name>
        <dbReference type="ChEBI" id="CHEBI:18420"/>
    </cofactor>
</comment>
<dbReference type="SUPFAM" id="SSF56059">
    <property type="entry name" value="Glutathione synthetase ATP-binding domain-like"/>
    <property type="match status" value="1"/>
</dbReference>
<evidence type="ECO:0000256" key="16">
    <source>
        <dbReference type="PROSITE-ProRule" id="PRU00409"/>
    </source>
</evidence>
<keyword evidence="7 15" id="KW-0963">Cytoplasm</keyword>
<sequence>MKHLGKVAVLLGGDSSEREVSLLSGNEVYQGLLQAGVDAHLYDTQEQSLFDLKKHGFERVFIVLHGGAGEDGRVQAVLETMGLPYTGCGMLASGLGMDKLRSKMIWQAAGLPVPDFAVLQDDTDFDAVEAKLGLPLFVKPAAEGSSVGVVKVTEKGQLAAVYQDLKQYRGAIIAETFIGGGEYTCGILGSEALPSIKIVPKTEFYDYEAKYFRDDTEYLCPADLSDADEALMRQLAMQAFEVIGGRGWGRVDFLRGVDGKLYLLEINTVPGMTTHSLVPKAAAQTGRTFSQLCLEILEHATLG</sequence>
<evidence type="ECO:0000256" key="11">
    <source>
        <dbReference type="ARBA" id="ARBA00022960"/>
    </source>
</evidence>
<dbReference type="Gene3D" id="3.40.50.20">
    <property type="match status" value="1"/>
</dbReference>
<dbReference type="Pfam" id="PF07478">
    <property type="entry name" value="Dala_Dala_lig_C"/>
    <property type="match status" value="1"/>
</dbReference>
<dbReference type="InterPro" id="IPR005905">
    <property type="entry name" value="D_ala_D_ala"/>
</dbReference>
<accession>A0ABY4E719</accession>